<sequence>MNDGLAWFKSSYSDDDGSNCVEVALPWQKSSYSDGDGSECVEVALPWRKSSRSDDEGDNCVEIASSSCGVHIRDSKEKAGPQLAVGAPAWAGFVAYIAAA</sequence>
<feature type="domain" description="DUF397" evidence="1">
    <location>
        <begin position="26"/>
        <end position="44"/>
    </location>
</feature>
<dbReference type="Pfam" id="PF04149">
    <property type="entry name" value="DUF397"/>
    <property type="match status" value="3"/>
</dbReference>
<comment type="caution">
    <text evidence="2">The sequence shown here is derived from an EMBL/GenBank/DDBJ whole genome shotgun (WGS) entry which is preliminary data.</text>
</comment>
<feature type="domain" description="DUF397" evidence="1">
    <location>
        <begin position="46"/>
        <end position="97"/>
    </location>
</feature>
<dbReference type="RefSeq" id="WP_190025436.1">
    <property type="nucleotide sequence ID" value="NZ_BMUT01000022.1"/>
</dbReference>
<dbReference type="InterPro" id="IPR007278">
    <property type="entry name" value="DUF397"/>
</dbReference>
<name>A0ABQ2ZEA7_9ACTN</name>
<evidence type="ECO:0000259" key="1">
    <source>
        <dbReference type="Pfam" id="PF04149"/>
    </source>
</evidence>
<evidence type="ECO:0000313" key="3">
    <source>
        <dbReference type="Proteomes" id="UP000659223"/>
    </source>
</evidence>
<keyword evidence="3" id="KW-1185">Reference proteome</keyword>
<dbReference type="EMBL" id="BMUT01000022">
    <property type="protein sequence ID" value="GGY09905.1"/>
    <property type="molecule type" value="Genomic_DNA"/>
</dbReference>
<proteinExistence type="predicted"/>
<feature type="domain" description="DUF397" evidence="1">
    <location>
        <begin position="5"/>
        <end position="24"/>
    </location>
</feature>
<gene>
    <name evidence="2" type="ORF">GCM10010324_65930</name>
</gene>
<evidence type="ECO:0000313" key="2">
    <source>
        <dbReference type="EMBL" id="GGY09905.1"/>
    </source>
</evidence>
<reference evidence="3" key="1">
    <citation type="journal article" date="2019" name="Int. J. Syst. Evol. Microbiol.">
        <title>The Global Catalogue of Microorganisms (GCM) 10K type strain sequencing project: providing services to taxonomists for standard genome sequencing and annotation.</title>
        <authorList>
            <consortium name="The Broad Institute Genomics Platform"/>
            <consortium name="The Broad Institute Genome Sequencing Center for Infectious Disease"/>
            <person name="Wu L."/>
            <person name="Ma J."/>
        </authorList>
    </citation>
    <scope>NUCLEOTIDE SEQUENCE [LARGE SCALE GENOMIC DNA]</scope>
    <source>
        <strain evidence="3">JCM 4586</strain>
    </source>
</reference>
<organism evidence="2 3">
    <name type="scientific">Streptomyces hiroshimensis</name>
    <dbReference type="NCBI Taxonomy" id="66424"/>
    <lineage>
        <taxon>Bacteria</taxon>
        <taxon>Bacillati</taxon>
        <taxon>Actinomycetota</taxon>
        <taxon>Actinomycetes</taxon>
        <taxon>Kitasatosporales</taxon>
        <taxon>Streptomycetaceae</taxon>
        <taxon>Streptomyces</taxon>
    </lineage>
</organism>
<protein>
    <recommendedName>
        <fullName evidence="1">DUF397 domain-containing protein</fullName>
    </recommendedName>
</protein>
<accession>A0ABQ2ZEA7</accession>
<dbReference type="Proteomes" id="UP000659223">
    <property type="component" value="Unassembled WGS sequence"/>
</dbReference>